<name>A0A367ZLC7_9BACT</name>
<gene>
    <name evidence="2" type="ORF">OZSIB_1043</name>
</gene>
<comment type="caution">
    <text evidence="2">The sequence shown here is derived from an EMBL/GenBank/DDBJ whole genome shotgun (WGS) entry which is preliminary data.</text>
</comment>
<proteinExistence type="predicted"/>
<protein>
    <submittedName>
        <fullName evidence="2">Uncharacterized protein</fullName>
    </submittedName>
</protein>
<sequence length="396" mass="42049">MSDMLSAPDSPDVMRRFYRLTAAFGLALCLGWPAAAPAASPVPSSPQSAASMLTAATAPAPLPPAVGPAGAPAPETGRAAGPAVGRPSQISRLQLLEEVSRAWGGRPWTEAEALQSGLLEPYADGKIHLDWPLSRGVAARVLARVVRRLDPAAGFPKAFSDVTASSPVGAALGIVGQAFRPVVGERFAADQIFSPDDLQFAMATLGRLIPASLTLPLVPGPASEDQSLDGLQVGRRIDLGFSEGPRGESSSSIGLALASDVQRLSRLAPLVPADQLAPQTQFDLEAAADGLAEMERALDSFEVTIYDVTLADPKDRGLEAEIREFLGQMKETLDHSREKLRLSRRQLQAALLVDPQSMERCAELRSRLEMALFRLESLAERVDKRLQAISPQGAAE</sequence>
<feature type="region of interest" description="Disordered" evidence="1">
    <location>
        <begin position="63"/>
        <end position="85"/>
    </location>
</feature>
<feature type="compositionally biased region" description="Low complexity" evidence="1">
    <location>
        <begin position="67"/>
        <end position="83"/>
    </location>
</feature>
<evidence type="ECO:0000313" key="2">
    <source>
        <dbReference type="EMBL" id="RCK78893.1"/>
    </source>
</evidence>
<dbReference type="Proteomes" id="UP000252355">
    <property type="component" value="Unassembled WGS sequence"/>
</dbReference>
<accession>A0A367ZLC7</accession>
<evidence type="ECO:0000256" key="1">
    <source>
        <dbReference type="SAM" id="MobiDB-lite"/>
    </source>
</evidence>
<organism evidence="2 3">
    <name type="scientific">Candidatus Ozemobacter sibiricus</name>
    <dbReference type="NCBI Taxonomy" id="2268124"/>
    <lineage>
        <taxon>Bacteria</taxon>
        <taxon>Candidatus Ozemobacteria</taxon>
        <taxon>Candidatus Ozemobacterales</taxon>
        <taxon>Candidatus Ozemobacteraceae</taxon>
        <taxon>Candidatus Ozemobacter</taxon>
    </lineage>
</organism>
<dbReference type="AlphaFoldDB" id="A0A367ZLC7"/>
<evidence type="ECO:0000313" key="3">
    <source>
        <dbReference type="Proteomes" id="UP000252355"/>
    </source>
</evidence>
<dbReference type="EMBL" id="QOQW01000018">
    <property type="protein sequence ID" value="RCK78893.1"/>
    <property type="molecule type" value="Genomic_DNA"/>
</dbReference>
<reference evidence="2 3" key="1">
    <citation type="submission" date="2018-05" db="EMBL/GenBank/DDBJ databases">
        <title>A metagenomic window into the 2 km-deep terrestrial subsurface aquifer revealed taxonomically and functionally diverse microbial community comprising novel uncultured bacterial lineages.</title>
        <authorList>
            <person name="Kadnikov V.V."/>
            <person name="Mardanov A.V."/>
            <person name="Beletsky A.V."/>
            <person name="Banks D."/>
            <person name="Pimenov N.V."/>
            <person name="Frank Y.A."/>
            <person name="Karnachuk O.V."/>
            <person name="Ravin N.V."/>
        </authorList>
    </citation>
    <scope>NUCLEOTIDE SEQUENCE [LARGE SCALE GENOMIC DNA]</scope>
    <source>
        <strain evidence="2">BY5</strain>
    </source>
</reference>